<protein>
    <recommendedName>
        <fullName evidence="6">GH10 domain-containing protein</fullName>
    </recommendedName>
</protein>
<dbReference type="InterPro" id="IPR003305">
    <property type="entry name" value="CenC_carb-bd"/>
</dbReference>
<keyword evidence="3" id="KW-0378">Hydrolase</keyword>
<keyword evidence="5" id="KW-0624">Polysaccharide degradation</keyword>
<dbReference type="PANTHER" id="PTHR31490:SF1">
    <property type="entry name" value="ENDO-1,4-BETA-XYLANASE 1"/>
    <property type="match status" value="1"/>
</dbReference>
<dbReference type="PRINTS" id="PR00134">
    <property type="entry name" value="GLHYDRLASE10"/>
</dbReference>
<comment type="similarity">
    <text evidence="1">Belongs to the glycosyl hydrolase 10 (cellulase F) family.</text>
</comment>
<keyword evidence="2" id="KW-0677">Repeat</keyword>
<evidence type="ECO:0000256" key="5">
    <source>
        <dbReference type="ARBA" id="ARBA00023326"/>
    </source>
</evidence>
<dbReference type="GO" id="GO:0000272">
    <property type="term" value="P:polysaccharide catabolic process"/>
    <property type="evidence" value="ECO:0007669"/>
    <property type="project" value="UniProtKB-KW"/>
</dbReference>
<dbReference type="PANTHER" id="PTHR31490">
    <property type="entry name" value="GLYCOSYL HYDROLASE"/>
    <property type="match status" value="1"/>
</dbReference>
<evidence type="ECO:0000256" key="1">
    <source>
        <dbReference type="ARBA" id="ARBA00007495"/>
    </source>
</evidence>
<evidence type="ECO:0000256" key="2">
    <source>
        <dbReference type="ARBA" id="ARBA00022737"/>
    </source>
</evidence>
<evidence type="ECO:0000256" key="3">
    <source>
        <dbReference type="ARBA" id="ARBA00022801"/>
    </source>
</evidence>
<dbReference type="InterPro" id="IPR001000">
    <property type="entry name" value="GH10_dom"/>
</dbReference>
<dbReference type="EMBL" id="JAZGQO010000001">
    <property type="protein sequence ID" value="KAK6195009.1"/>
    <property type="molecule type" value="Genomic_DNA"/>
</dbReference>
<feature type="domain" description="GH10" evidence="6">
    <location>
        <begin position="209"/>
        <end position="492"/>
    </location>
</feature>
<evidence type="ECO:0000313" key="8">
    <source>
        <dbReference type="Proteomes" id="UP001347796"/>
    </source>
</evidence>
<dbReference type="Proteomes" id="UP001347796">
    <property type="component" value="Unassembled WGS sequence"/>
</dbReference>
<dbReference type="SMART" id="SM00633">
    <property type="entry name" value="Glyco_10"/>
    <property type="match status" value="1"/>
</dbReference>
<evidence type="ECO:0000313" key="7">
    <source>
        <dbReference type="EMBL" id="KAK6195009.1"/>
    </source>
</evidence>
<dbReference type="GO" id="GO:0031176">
    <property type="term" value="F:endo-1,4-beta-xylanase activity"/>
    <property type="evidence" value="ECO:0007669"/>
    <property type="project" value="UniProtKB-ARBA"/>
</dbReference>
<accession>A0AAN8KAR1</accession>
<dbReference type="Pfam" id="PF02018">
    <property type="entry name" value="CBM_4_9"/>
    <property type="match status" value="1"/>
</dbReference>
<dbReference type="PROSITE" id="PS51760">
    <property type="entry name" value="GH10_2"/>
    <property type="match status" value="1"/>
</dbReference>
<evidence type="ECO:0000256" key="4">
    <source>
        <dbReference type="ARBA" id="ARBA00023277"/>
    </source>
</evidence>
<dbReference type="Gene3D" id="2.60.120.260">
    <property type="entry name" value="Galactose-binding domain-like"/>
    <property type="match status" value="1"/>
</dbReference>
<organism evidence="7 8">
    <name type="scientific">Patella caerulea</name>
    <name type="common">Rayed Mediterranean limpet</name>
    <dbReference type="NCBI Taxonomy" id="87958"/>
    <lineage>
        <taxon>Eukaryota</taxon>
        <taxon>Metazoa</taxon>
        <taxon>Spiralia</taxon>
        <taxon>Lophotrochozoa</taxon>
        <taxon>Mollusca</taxon>
        <taxon>Gastropoda</taxon>
        <taxon>Patellogastropoda</taxon>
        <taxon>Patelloidea</taxon>
        <taxon>Patellidae</taxon>
        <taxon>Patella</taxon>
    </lineage>
</organism>
<dbReference type="SUPFAM" id="SSF49785">
    <property type="entry name" value="Galactose-binding domain-like"/>
    <property type="match status" value="1"/>
</dbReference>
<gene>
    <name evidence="7" type="ORF">SNE40_000530</name>
</gene>
<reference evidence="7 8" key="1">
    <citation type="submission" date="2024-01" db="EMBL/GenBank/DDBJ databases">
        <title>The genome of the rayed Mediterranean limpet Patella caerulea (Linnaeus, 1758).</title>
        <authorList>
            <person name="Anh-Thu Weber A."/>
            <person name="Halstead-Nussloch G."/>
        </authorList>
    </citation>
    <scope>NUCLEOTIDE SEQUENCE [LARGE SCALE GENOMIC DNA]</scope>
    <source>
        <strain evidence="7">AATW-2023a</strain>
        <tissue evidence="7">Whole specimen</tissue>
    </source>
</reference>
<evidence type="ECO:0000259" key="6">
    <source>
        <dbReference type="PROSITE" id="PS51760"/>
    </source>
</evidence>
<keyword evidence="4" id="KW-0119">Carbohydrate metabolism</keyword>
<keyword evidence="8" id="KW-1185">Reference proteome</keyword>
<comment type="caution">
    <text evidence="7">The sequence shown here is derived from an EMBL/GenBank/DDBJ whole genome shotgun (WGS) entry which is preliminary data.</text>
</comment>
<dbReference type="InterPro" id="IPR017853">
    <property type="entry name" value="GH"/>
</dbReference>
<dbReference type="InterPro" id="IPR044846">
    <property type="entry name" value="GH10"/>
</dbReference>
<name>A0AAN8KAR1_PATCE</name>
<dbReference type="Gene3D" id="3.20.20.80">
    <property type="entry name" value="Glycosidases"/>
    <property type="match status" value="1"/>
</dbReference>
<dbReference type="SUPFAM" id="SSF51445">
    <property type="entry name" value="(Trans)glycosidases"/>
    <property type="match status" value="1"/>
</dbReference>
<sequence>MLWLLLILPGFLKAQNLMTNPGFEKFSKYDCWSCTCTLSSDSHSGSHSYKVTNRQYEWTGPSQELNLTPDRTYSFKAWAKLLNTAPGKIYSNLDSLLDITDNNGKQTYVSAGVTPFITPGKWHVVGGDYYIPANTKSVRFSVKVPDPSVNFLVDDYEVTWIDHSYKFESDEDKRIDQLRKANLQMSLSGSAAPSGLSVEVQQVKSEFGWGSVINVAAMFDTSKPNYMKFFYALFEWSVLEWSLKWTATEPVKGQLHYDLPLKGVNEMLSKGIKIRGHNIFWGGPNVVPKWQKDLSGSQLKPLLSKHMQEMTSKFKGKFQHWDVENENLHLHFYEDKLQDPHITEWMFREVHKLDPHTQLFLNEYDVVAGGMSTQAYKDQGLQFKADGVPVAGMGIQSHLGPNFDLSVMKHRLDEVAEVGLPIWITELDIDEYDANKKAKKYADVLKLYFSHPAVHGVLFWGFSDQNHWRPNAAIANGKDVTPNAAGKKVQELLKHTWRTNESHNISHGQTVKIRAFKGSYKLLVHHNGKVIHTENFSLGDSGNSLKINLSGTGSNPHVDHVIIG</sequence>
<proteinExistence type="inferred from homology"/>
<dbReference type="Pfam" id="PF00331">
    <property type="entry name" value="Glyco_hydro_10"/>
    <property type="match status" value="1"/>
</dbReference>
<dbReference type="AlphaFoldDB" id="A0AAN8KAR1"/>
<dbReference type="InterPro" id="IPR008979">
    <property type="entry name" value="Galactose-bd-like_sf"/>
</dbReference>